<dbReference type="EC" id="1.6.2.4" evidence="4"/>
<dbReference type="SUPFAM" id="SSF52343">
    <property type="entry name" value="Ferredoxin reductase-like, C-terminal NADP-linked domain"/>
    <property type="match status" value="1"/>
</dbReference>
<accession>A0A2I0CS19</accession>
<dbReference type="InterPro" id="IPR017938">
    <property type="entry name" value="Riboflavin_synthase-like_b-brl"/>
</dbReference>
<feature type="domain" description="FAD-binding FR-type" evidence="6">
    <location>
        <begin position="213"/>
        <end position="376"/>
    </location>
</feature>
<dbReference type="PANTHER" id="PTHR19384">
    <property type="entry name" value="NITRIC OXIDE SYNTHASE-RELATED"/>
    <property type="match status" value="1"/>
</dbReference>
<dbReference type="Gene3D" id="3.40.50.360">
    <property type="match status" value="1"/>
</dbReference>
<evidence type="ECO:0000259" key="6">
    <source>
        <dbReference type="PROSITE" id="PS51384"/>
    </source>
</evidence>
<comment type="caution">
    <text evidence="7">The sequence shown here is derived from an EMBL/GenBank/DDBJ whole genome shotgun (WGS) entry which is preliminary data.</text>
</comment>
<keyword evidence="1" id="KW-0285">Flavoprotein</keyword>
<dbReference type="PROSITE" id="PS50902">
    <property type="entry name" value="FLAVODOXIN_LIKE"/>
    <property type="match status" value="1"/>
</dbReference>
<dbReference type="InterPro" id="IPR001709">
    <property type="entry name" value="Flavoprot_Pyr_Nucl_cyt_Rdtase"/>
</dbReference>
<evidence type="ECO:0000259" key="5">
    <source>
        <dbReference type="PROSITE" id="PS50902"/>
    </source>
</evidence>
<dbReference type="AlphaFoldDB" id="A0A2I0CS19"/>
<dbReference type="InterPro" id="IPR029039">
    <property type="entry name" value="Flavoprotein-like_sf"/>
</dbReference>
<dbReference type="PRINTS" id="PR00369">
    <property type="entry name" value="FLAVODOXIN"/>
</dbReference>
<dbReference type="GO" id="GO:0016655">
    <property type="term" value="F:oxidoreductase activity, acting on NAD(P)H, quinone or similar compound as acceptor"/>
    <property type="evidence" value="ECO:0007669"/>
    <property type="project" value="UniProtKB-ARBA"/>
</dbReference>
<keyword evidence="3" id="KW-0813">Transport</keyword>
<evidence type="ECO:0000256" key="4">
    <source>
        <dbReference type="ARBA" id="ARBA00023797"/>
    </source>
</evidence>
<dbReference type="GO" id="GO:0005829">
    <property type="term" value="C:cytosol"/>
    <property type="evidence" value="ECO:0007669"/>
    <property type="project" value="TreeGrafter"/>
</dbReference>
<dbReference type="InterPro" id="IPR008254">
    <property type="entry name" value="Flavodoxin/NO_synth"/>
</dbReference>
<proteinExistence type="predicted"/>
<dbReference type="PRINTS" id="PR00371">
    <property type="entry name" value="FPNCR"/>
</dbReference>
<dbReference type="GO" id="GO:0050660">
    <property type="term" value="F:flavin adenine dinucleotide binding"/>
    <property type="evidence" value="ECO:0007669"/>
    <property type="project" value="TreeGrafter"/>
</dbReference>
<dbReference type="SUPFAM" id="SSF63380">
    <property type="entry name" value="Riboflavin synthase domain-like"/>
    <property type="match status" value="1"/>
</dbReference>
<dbReference type="InterPro" id="IPR001094">
    <property type="entry name" value="Flavdoxin-like"/>
</dbReference>
<evidence type="ECO:0000256" key="3">
    <source>
        <dbReference type="ARBA" id="ARBA00022982"/>
    </source>
</evidence>
<dbReference type="GO" id="GO:0010181">
    <property type="term" value="F:FMN binding"/>
    <property type="evidence" value="ECO:0007669"/>
    <property type="project" value="InterPro"/>
</dbReference>
<dbReference type="Gene3D" id="3.40.50.80">
    <property type="entry name" value="Nucleotide-binding domain of ferredoxin-NADP reductase (FNR) module"/>
    <property type="match status" value="1"/>
</dbReference>
<dbReference type="PROSITE" id="PS51257">
    <property type="entry name" value="PROKAR_LIPOPROTEIN"/>
    <property type="match status" value="1"/>
</dbReference>
<dbReference type="PROSITE" id="PS51384">
    <property type="entry name" value="FAD_FR"/>
    <property type="match status" value="1"/>
</dbReference>
<evidence type="ECO:0000313" key="7">
    <source>
        <dbReference type="EMBL" id="PKF71941.1"/>
    </source>
</evidence>
<dbReference type="Proteomes" id="UP000242861">
    <property type="component" value="Unassembled WGS sequence"/>
</dbReference>
<keyword evidence="2" id="KW-0288">FMN</keyword>
<feature type="domain" description="Flavodoxin-like" evidence="5">
    <location>
        <begin position="62"/>
        <end position="199"/>
    </location>
</feature>
<dbReference type="EMBL" id="PIYS01000006">
    <property type="protein sequence ID" value="PKF71941.1"/>
    <property type="molecule type" value="Genomic_DNA"/>
</dbReference>
<dbReference type="CDD" id="cd06200">
    <property type="entry name" value="SiR_like1"/>
    <property type="match status" value="1"/>
</dbReference>
<dbReference type="GO" id="GO:0003958">
    <property type="term" value="F:NADPH-hemoprotein reductase activity"/>
    <property type="evidence" value="ECO:0007669"/>
    <property type="project" value="UniProtKB-EC"/>
</dbReference>
<dbReference type="Pfam" id="PF00258">
    <property type="entry name" value="Flavodoxin_1"/>
    <property type="match status" value="1"/>
</dbReference>
<dbReference type="RefSeq" id="WP_101193077.1">
    <property type="nucleotide sequence ID" value="NZ_PIYS01000006.1"/>
</dbReference>
<dbReference type="InterPro" id="IPR001433">
    <property type="entry name" value="OxRdtase_FAD/NAD-bd"/>
</dbReference>
<sequence length="515" mass="57219">MSRFFRYWLLGSVLLGLLLSACSAPREQCAALACAAWLVLCIPAWQHYRQRQRCPALPSDAIWLAYASQGGQARQLAERSLAQLQAGGCRAVLVSLDRLRPQQLSQARQLLLLASTYGEGEAPDTAQRFAQQLDRQSLSLPGLEYAVLALGDRRYRHFCAFGRRLDQRLQQLGAQPLQACLDLDRGDPAVLRQWQQLLSRLAGHAPFSDWQAPDYQPVQLLQRHCLNPGSSASPAFQLRLQIPPGSHWQAGDILEVGPCHAPAQIDALLRQLGLDGEQVQADGHSLHWHLSRRQLPAPEQLADCRSPADLMALPRLAHRDYSLASLPADGCLELLVRLHQYGDGNLGCASGWLCRHAEVGSLLDVRLRANPGFQLPPDSGPLILIGNGTGLAGLLAHLREREQRGQAGHWLLFGERQAAHDLFYAEQLQAWQRSGHLARLDLAFSRDQDSPMYVQHRLREAADDLRLWLQRGASLLVCGSLQGMGEEIEALLHGLLGDQQVQALRLAGRYRRDLY</sequence>
<protein>
    <recommendedName>
        <fullName evidence="4">NADPH--hemoprotein reductase</fullName>
        <ecNumber evidence="4">1.6.2.4</ecNumber>
    </recommendedName>
</protein>
<dbReference type="PANTHER" id="PTHR19384:SF17">
    <property type="entry name" value="NADPH--CYTOCHROME P450 REDUCTASE"/>
    <property type="match status" value="1"/>
</dbReference>
<dbReference type="Pfam" id="PF00175">
    <property type="entry name" value="NAD_binding_1"/>
    <property type="match status" value="1"/>
</dbReference>
<dbReference type="SUPFAM" id="SSF52218">
    <property type="entry name" value="Flavoproteins"/>
    <property type="match status" value="1"/>
</dbReference>
<gene>
    <name evidence="7" type="ORF">CW360_05995</name>
</gene>
<keyword evidence="3" id="KW-0249">Electron transport</keyword>
<evidence type="ECO:0000313" key="8">
    <source>
        <dbReference type="Proteomes" id="UP000242861"/>
    </source>
</evidence>
<dbReference type="InterPro" id="IPR039261">
    <property type="entry name" value="FNR_nucleotide-bd"/>
</dbReference>
<name>A0A2I0CS19_9PSED</name>
<organism evidence="7 8">
    <name type="scientific">Pseudomonas fluvialis</name>
    <dbReference type="NCBI Taxonomy" id="1793966"/>
    <lineage>
        <taxon>Bacteria</taxon>
        <taxon>Pseudomonadati</taxon>
        <taxon>Pseudomonadota</taxon>
        <taxon>Gammaproteobacteria</taxon>
        <taxon>Pseudomonadales</taxon>
        <taxon>Pseudomonadaceae</taxon>
        <taxon>Pseudomonas</taxon>
    </lineage>
</organism>
<evidence type="ECO:0000256" key="1">
    <source>
        <dbReference type="ARBA" id="ARBA00022630"/>
    </source>
</evidence>
<dbReference type="InterPro" id="IPR017927">
    <property type="entry name" value="FAD-bd_FR_type"/>
</dbReference>
<reference evidence="8" key="1">
    <citation type="submission" date="2017-12" db="EMBL/GenBank/DDBJ databases">
        <authorList>
            <person name="Yu X.-Y."/>
        </authorList>
    </citation>
    <scope>NUCLEOTIDE SEQUENCE [LARGE SCALE GENOMIC DNA]</scope>
    <source>
        <strain evidence="8">ZYSR67-Z</strain>
    </source>
</reference>
<evidence type="ECO:0000256" key="2">
    <source>
        <dbReference type="ARBA" id="ARBA00022643"/>
    </source>
</evidence>